<accession>A0ABR9ZM13</accession>
<dbReference type="Gene3D" id="1.20.5.320">
    <property type="entry name" value="6-Phosphogluconate Dehydrogenase, domain 3"/>
    <property type="match status" value="1"/>
</dbReference>
<keyword evidence="9" id="KW-1185">Reference proteome</keyword>
<dbReference type="GO" id="GO:0004616">
    <property type="term" value="F:phosphogluconate dehydrogenase (decarboxylating) activity"/>
    <property type="evidence" value="ECO:0007669"/>
    <property type="project" value="UniProtKB-EC"/>
</dbReference>
<evidence type="ECO:0000256" key="2">
    <source>
        <dbReference type="ARBA" id="ARBA00011738"/>
    </source>
</evidence>
<evidence type="ECO:0000259" key="7">
    <source>
        <dbReference type="SMART" id="SM01350"/>
    </source>
</evidence>
<dbReference type="Gene3D" id="1.10.1040.10">
    <property type="entry name" value="N-(1-d-carboxylethyl)-l-norvaline Dehydrogenase, domain 2"/>
    <property type="match status" value="1"/>
</dbReference>
<dbReference type="NCBIfam" id="TIGR00873">
    <property type="entry name" value="gnd"/>
    <property type="match status" value="1"/>
</dbReference>
<protein>
    <recommendedName>
        <fullName evidence="5 6">6-phosphogluconate dehydrogenase, decarboxylating</fullName>
        <ecNumber evidence="5 6">1.1.1.44</ecNumber>
    </recommendedName>
</protein>
<comment type="catalytic activity">
    <reaction evidence="5 6">
        <text>6-phospho-D-gluconate + NADP(+) = D-ribulose 5-phosphate + CO2 + NADPH</text>
        <dbReference type="Rhea" id="RHEA:10116"/>
        <dbReference type="ChEBI" id="CHEBI:16526"/>
        <dbReference type="ChEBI" id="CHEBI:57783"/>
        <dbReference type="ChEBI" id="CHEBI:58121"/>
        <dbReference type="ChEBI" id="CHEBI:58349"/>
        <dbReference type="ChEBI" id="CHEBI:58759"/>
        <dbReference type="EC" id="1.1.1.44"/>
    </reaction>
</comment>
<dbReference type="PANTHER" id="PTHR11811">
    <property type="entry name" value="6-PHOSPHOGLUCONATE DEHYDROGENASE"/>
    <property type="match status" value="1"/>
</dbReference>
<evidence type="ECO:0000313" key="9">
    <source>
        <dbReference type="Proteomes" id="UP000635902"/>
    </source>
</evidence>
<name>A0ABR9ZM13_9CORY</name>
<dbReference type="InterPro" id="IPR036291">
    <property type="entry name" value="NAD(P)-bd_dom_sf"/>
</dbReference>
<comment type="subunit">
    <text evidence="2 5">Homodimer.</text>
</comment>
<evidence type="ECO:0000313" key="8">
    <source>
        <dbReference type="EMBL" id="MBF4553662.1"/>
    </source>
</evidence>
<dbReference type="InterPro" id="IPR006114">
    <property type="entry name" value="6PGDH_C"/>
</dbReference>
<sequence>MTNSSPSFESASAAGSAQIGVVGLAVMGSNIARNFANHGHTVAVYNRTTAKTEAFINEFGETANFVPSATIEDFVASLERPRRALIMVAAGAGTDAVINQLADAMDEGDIIIDGGNALYTDTIRREREMSERGLMFVGAGISGGEEGALNGPAIMPGGPKESYEYLGPLLESISAQVDGVPCCTHIGPDGAGHFVKMVHNGIEYADMQVIGEAYHLLRYSAGMEPAEIAEIFREWNQGPLESYLIEITAEVLAQVDEETGKPLVDIIVDSAGQKGTGRWTVKSALDLGIPVTGIGEAVFARALSSAREQRQAAHGKLPSGSVSQGIDPESKAQFTEDVRRALYASKLVAYAQGFDQILAGSKEYNWNVDPKDMATIWRGGCIIRARFLNRVREAYEKNPALPSLLLDDYFNGELQDLIDSWRRIVVTATLQGLPVPVFASSLSYYDALRAERLPAALIQGQRDFFGAHTYGRIDREGAFHTLWSGNRNEVEA</sequence>
<dbReference type="InterPro" id="IPR006115">
    <property type="entry name" value="6PGDH_NADP-bd"/>
</dbReference>
<proteinExistence type="inferred from homology"/>
<keyword evidence="3 5" id="KW-0560">Oxidoreductase</keyword>
<comment type="caution">
    <text evidence="8">The sequence shown here is derived from an EMBL/GenBank/DDBJ whole genome shotgun (WGS) entry which is preliminary data.</text>
</comment>
<dbReference type="SUPFAM" id="SSF51735">
    <property type="entry name" value="NAD(P)-binding Rossmann-fold domains"/>
    <property type="match status" value="1"/>
</dbReference>
<dbReference type="InterPro" id="IPR013328">
    <property type="entry name" value="6PGD_dom2"/>
</dbReference>
<keyword evidence="5 6" id="KW-0570">Pentose shunt</keyword>
<dbReference type="NCBIfam" id="NF006765">
    <property type="entry name" value="PRK09287.1"/>
    <property type="match status" value="1"/>
</dbReference>
<keyword evidence="4 6" id="KW-0311">Gluconate utilization</keyword>
<dbReference type="InterPro" id="IPR006184">
    <property type="entry name" value="6PGdom_BS"/>
</dbReference>
<evidence type="ECO:0000256" key="6">
    <source>
        <dbReference type="RuleBase" id="RU000485"/>
    </source>
</evidence>
<dbReference type="RefSeq" id="WP_194556437.1">
    <property type="nucleotide sequence ID" value="NZ_JADKMY010000001.1"/>
</dbReference>
<dbReference type="InterPro" id="IPR006113">
    <property type="entry name" value="6PGDH_Gnd/GntZ"/>
</dbReference>
<evidence type="ECO:0000256" key="3">
    <source>
        <dbReference type="ARBA" id="ARBA00023002"/>
    </source>
</evidence>
<dbReference type="InterPro" id="IPR006183">
    <property type="entry name" value="Pgluconate_DH"/>
</dbReference>
<dbReference type="Pfam" id="PF03446">
    <property type="entry name" value="NAD_binding_2"/>
    <property type="match status" value="1"/>
</dbReference>
<dbReference type="Proteomes" id="UP000635902">
    <property type="component" value="Unassembled WGS sequence"/>
</dbReference>
<dbReference type="EMBL" id="JADKMY010000001">
    <property type="protein sequence ID" value="MBF4553662.1"/>
    <property type="molecule type" value="Genomic_DNA"/>
</dbReference>
<dbReference type="SUPFAM" id="SSF48179">
    <property type="entry name" value="6-phosphogluconate dehydrogenase C-terminal domain-like"/>
    <property type="match status" value="1"/>
</dbReference>
<evidence type="ECO:0000256" key="4">
    <source>
        <dbReference type="ARBA" id="ARBA00023064"/>
    </source>
</evidence>
<dbReference type="EC" id="1.1.1.44" evidence="5 6"/>
<dbReference type="PRINTS" id="PR00076">
    <property type="entry name" value="6PGDHDRGNASE"/>
</dbReference>
<comment type="similarity">
    <text evidence="1 5 6">Belongs to the 6-phosphogluconate dehydrogenase family.</text>
</comment>
<dbReference type="Gene3D" id="3.40.50.720">
    <property type="entry name" value="NAD(P)-binding Rossmann-like Domain"/>
    <property type="match status" value="1"/>
</dbReference>
<evidence type="ECO:0000256" key="5">
    <source>
        <dbReference type="PIRNR" id="PIRNR000109"/>
    </source>
</evidence>
<dbReference type="InterPro" id="IPR008927">
    <property type="entry name" value="6-PGluconate_DH-like_C_sf"/>
</dbReference>
<dbReference type="SMART" id="SM01350">
    <property type="entry name" value="6PGD"/>
    <property type="match status" value="1"/>
</dbReference>
<gene>
    <name evidence="8" type="primary">gndA</name>
    <name evidence="8" type="ORF">IRY30_06150</name>
</gene>
<dbReference type="PIRSF" id="PIRSF000109">
    <property type="entry name" value="6PGD"/>
    <property type="match status" value="1"/>
</dbReference>
<comment type="function">
    <text evidence="5">Catalyzes the oxidative decarboxylation of 6-phosphogluconate to ribulose 5-phosphate and CO(2), with concomitant reduction of NADP to NADPH.</text>
</comment>
<reference evidence="8 9" key="1">
    <citation type="submission" date="2020-10" db="EMBL/GenBank/DDBJ databases">
        <title>Novel species in genus Corynebacterium.</title>
        <authorList>
            <person name="Zhang G."/>
        </authorList>
    </citation>
    <scope>NUCLEOTIDE SEQUENCE [LARGE SCALE GENOMIC DNA]</scope>
    <source>
        <strain evidence="8 9">DSM 45110</strain>
    </source>
</reference>
<feature type="domain" description="6-phosphogluconate dehydrogenase C-terminal" evidence="7">
    <location>
        <begin position="192"/>
        <end position="484"/>
    </location>
</feature>
<dbReference type="Pfam" id="PF00393">
    <property type="entry name" value="6PGD"/>
    <property type="match status" value="1"/>
</dbReference>
<dbReference type="PROSITE" id="PS00461">
    <property type="entry name" value="6PGD"/>
    <property type="match status" value="1"/>
</dbReference>
<comment type="pathway">
    <text evidence="5 6">Carbohydrate degradation; pentose phosphate pathway; D-ribulose 5-phosphate from D-glucose 6-phosphate (oxidative stage): step 3/3.</text>
</comment>
<evidence type="ECO:0000256" key="1">
    <source>
        <dbReference type="ARBA" id="ARBA00008419"/>
    </source>
</evidence>
<organism evidence="8 9">
    <name type="scientific">Corynebacterium suicordis DSM 45110</name>
    <dbReference type="NCBI Taxonomy" id="1121369"/>
    <lineage>
        <taxon>Bacteria</taxon>
        <taxon>Bacillati</taxon>
        <taxon>Actinomycetota</taxon>
        <taxon>Actinomycetes</taxon>
        <taxon>Mycobacteriales</taxon>
        <taxon>Corynebacteriaceae</taxon>
        <taxon>Corynebacterium</taxon>
    </lineage>
</organism>
<keyword evidence="5 6" id="KW-0521">NADP</keyword>